<dbReference type="AlphaFoldDB" id="A0A1J0VSU3"/>
<dbReference type="SUPFAM" id="SSF51735">
    <property type="entry name" value="NAD(P)-binding Rossmann-fold domains"/>
    <property type="match status" value="1"/>
</dbReference>
<dbReference type="PANTHER" id="PTHR43245">
    <property type="entry name" value="BIFUNCTIONAL POLYMYXIN RESISTANCE PROTEIN ARNA"/>
    <property type="match status" value="1"/>
</dbReference>
<dbReference type="OrthoDB" id="9795501at2"/>
<dbReference type="InterPro" id="IPR001509">
    <property type="entry name" value="Epimerase_deHydtase"/>
</dbReference>
<reference evidence="2" key="1">
    <citation type="submission" date="2016-11" db="EMBL/GenBank/DDBJ databases">
        <authorList>
            <person name="Jaros S."/>
            <person name="Januszkiewicz K."/>
            <person name="Wedrychowicz H."/>
        </authorList>
    </citation>
    <scope>NUCLEOTIDE SEQUENCE [LARGE SCALE GENOMIC DNA]</scope>
    <source>
        <strain evidence="2">Y48</strain>
    </source>
</reference>
<accession>A0A1J0VSU3</accession>
<dbReference type="Gene3D" id="3.40.50.720">
    <property type="entry name" value="NAD(P)-binding Rossmann-like Domain"/>
    <property type="match status" value="1"/>
</dbReference>
<dbReference type="EMBL" id="CP018082">
    <property type="protein sequence ID" value="APE35089.1"/>
    <property type="molecule type" value="Genomic_DNA"/>
</dbReference>
<name>A0A1J0VSU3_9NOCA</name>
<feature type="domain" description="NAD-dependent epimerase/dehydratase" evidence="1">
    <location>
        <begin position="3"/>
        <end position="235"/>
    </location>
</feature>
<organism evidence="2 3">
    <name type="scientific">Nocardia mangyaensis</name>
    <dbReference type="NCBI Taxonomy" id="2213200"/>
    <lineage>
        <taxon>Bacteria</taxon>
        <taxon>Bacillati</taxon>
        <taxon>Actinomycetota</taxon>
        <taxon>Actinomycetes</taxon>
        <taxon>Mycobacteriales</taxon>
        <taxon>Nocardiaceae</taxon>
        <taxon>Nocardia</taxon>
    </lineage>
</organism>
<dbReference type="InterPro" id="IPR050177">
    <property type="entry name" value="Lipid_A_modif_metabolic_enz"/>
</dbReference>
<dbReference type="CDD" id="cd08946">
    <property type="entry name" value="SDR_e"/>
    <property type="match status" value="1"/>
</dbReference>
<evidence type="ECO:0000313" key="2">
    <source>
        <dbReference type="EMBL" id="APE35089.1"/>
    </source>
</evidence>
<proteinExistence type="predicted"/>
<protein>
    <submittedName>
        <fullName evidence="2">NAD-dependent dehydratase</fullName>
    </submittedName>
</protein>
<evidence type="ECO:0000259" key="1">
    <source>
        <dbReference type="Pfam" id="PF01370"/>
    </source>
</evidence>
<dbReference type="PANTHER" id="PTHR43245:SF23">
    <property type="entry name" value="NAD(P)-BINDING DOMAIN-CONTAINING PROTEIN"/>
    <property type="match status" value="1"/>
</dbReference>
<dbReference type="Proteomes" id="UP000183810">
    <property type="component" value="Chromosome"/>
</dbReference>
<dbReference type="RefSeq" id="WP_071928274.1">
    <property type="nucleotide sequence ID" value="NZ_CP018082.1"/>
</dbReference>
<dbReference type="InterPro" id="IPR036291">
    <property type="entry name" value="NAD(P)-bd_dom_sf"/>
</dbReference>
<sequence>MRVLVTGHQGYLGTVMVPVLEAAGHTVTGLDIGYFADCLLGEFAGDPEGLAVDLREVTVEQLRGFDAVIHLAALSNDPLGALAPEITYDINHHASVRLARLAKEAGVRRFLYASTCSVYGAAGTELVTEDAPLRPITPYAQSKVRVEDDVAALADDDFTPVFLRNATAFGFSPRLRADIVLNNLVGYAVLTGEVKVLSDGTPWRPLVHARDIATAFATCLTAPAADLSCRAFNIGSEVNNLTVAEIAAAVVEAVPGSRLLITGESGADPRSYRVDFSSAREVLGFEAQWTVPAGAVELRTEYTARGLTAEAFFQRFTRLPHLQGLCDAGVLDARLRRISASASA</sequence>
<dbReference type="Pfam" id="PF01370">
    <property type="entry name" value="Epimerase"/>
    <property type="match status" value="1"/>
</dbReference>
<gene>
    <name evidence="2" type="ORF">BOX37_15315</name>
</gene>
<keyword evidence="3" id="KW-1185">Reference proteome</keyword>
<evidence type="ECO:0000313" key="3">
    <source>
        <dbReference type="Proteomes" id="UP000183810"/>
    </source>
</evidence>
<dbReference type="KEGG" id="nsl:BOX37_15315"/>